<proteinExistence type="inferred from homology"/>
<dbReference type="Pfam" id="PF22422">
    <property type="entry name" value="MGH1-like_GH"/>
    <property type="match status" value="1"/>
</dbReference>
<dbReference type="PANTHER" id="PTHR10412:SF11">
    <property type="entry name" value="MANNOSYL-OLIGOSACCHARIDE GLUCOSIDASE"/>
    <property type="match status" value="1"/>
</dbReference>
<keyword evidence="3" id="KW-0326">Glycosidase</keyword>
<dbReference type="InterPro" id="IPR054491">
    <property type="entry name" value="MGH1-like_GH"/>
</dbReference>
<dbReference type="SUPFAM" id="SSF48208">
    <property type="entry name" value="Six-hairpin glycosidases"/>
    <property type="match status" value="1"/>
</dbReference>
<organism evidence="5 6">
    <name type="scientific">Roseburia intestinalis</name>
    <dbReference type="NCBI Taxonomy" id="166486"/>
    <lineage>
        <taxon>Bacteria</taxon>
        <taxon>Bacillati</taxon>
        <taxon>Bacillota</taxon>
        <taxon>Clostridia</taxon>
        <taxon>Lachnospirales</taxon>
        <taxon>Lachnospiraceae</taxon>
        <taxon>Roseburia</taxon>
    </lineage>
</organism>
<sequence length="568" mass="65311">MRLNLREVPFSTRGSYMAFSYLEGKYQGKEVENGLYFRTVHGSASSSFLARVRPVYERKQIEYTYEAEPWELRIITDKGTARLVFADKDTIVIRGNLALEFDFMTEGTMYTFAQPWKSGDKDFWMVNCFNGNSRYMVRAAKGTVRPEQKWSVSTAEYCRICLEPGNAGEYLATLEENFEDWADRKIEYDYDAILKEKAAEFERFYESMPSVPAVYADAARVAAYVDWASIVAPCGVLKRESMFMSKNWMCNVWSWDHCFNAMALAYHNPKEAWDQFLVMFDFQKPSGNIPDSVNDAKIIHNYCKPPIHGWTLRKLMGIMAISHEQLMEAYEKLSKWTYWWLNCRDENGDGLCEYTHGNDSGWDNATAFAELPPVTLPDLAAFLVLQMDVLAEVAEKLGYMSDADMWKERSDKMLDKMLQVLFRDEKPIGLAGFDMTEVDCDSLILYLPIIIGKKLPEEIRRTMIETLKSEKFNTEYGLATESPASSAYEPDGYWRGPIWAPSTMIVLDGMRECGEEEFVSEAVHKFCRMIQKSGCAENFDALTGEGLRDRAYTWTASVMLVMAHEYLV</sequence>
<dbReference type="Gene3D" id="1.50.10.10">
    <property type="match status" value="1"/>
</dbReference>
<evidence type="ECO:0000313" key="6">
    <source>
        <dbReference type="Proteomes" id="UP000095350"/>
    </source>
</evidence>
<dbReference type="InterPro" id="IPR012341">
    <property type="entry name" value="6hp_glycosidase-like_sf"/>
</dbReference>
<dbReference type="EMBL" id="CYXZ01000005">
    <property type="protein sequence ID" value="CUM87169.1"/>
    <property type="molecule type" value="Genomic_DNA"/>
</dbReference>
<evidence type="ECO:0000313" key="5">
    <source>
        <dbReference type="EMBL" id="CUM87169.1"/>
    </source>
</evidence>
<dbReference type="AlphaFoldDB" id="A0A173SBR5"/>
<dbReference type="GO" id="GO:0006487">
    <property type="term" value="P:protein N-linked glycosylation"/>
    <property type="evidence" value="ECO:0007669"/>
    <property type="project" value="TreeGrafter"/>
</dbReference>
<dbReference type="RefSeq" id="WP_015521248.1">
    <property type="nucleotide sequence ID" value="NZ_CABIYH010000005.1"/>
</dbReference>
<gene>
    <name evidence="5" type="ORF">ERS852572_00875</name>
</gene>
<dbReference type="GO" id="GO:0009311">
    <property type="term" value="P:oligosaccharide metabolic process"/>
    <property type="evidence" value="ECO:0007669"/>
    <property type="project" value="InterPro"/>
</dbReference>
<dbReference type="InterPro" id="IPR004888">
    <property type="entry name" value="Glycoside_hydrolase_63"/>
</dbReference>
<dbReference type="PANTHER" id="PTHR10412">
    <property type="entry name" value="MANNOSYL-OLIGOSACCHARIDE GLUCOSIDASE"/>
    <property type="match status" value="1"/>
</dbReference>
<name>A0A173SBR5_9FIRM</name>
<reference evidence="5 6" key="1">
    <citation type="submission" date="2015-09" db="EMBL/GenBank/DDBJ databases">
        <authorList>
            <consortium name="Pathogen Informatics"/>
        </authorList>
    </citation>
    <scope>NUCLEOTIDE SEQUENCE [LARGE SCALE GENOMIC DNA]</scope>
    <source>
        <strain evidence="5 6">2789STDY5834960</strain>
    </source>
</reference>
<protein>
    <submittedName>
        <fullName evidence="5">Alpha-glucosidase</fullName>
    </submittedName>
</protein>
<evidence type="ECO:0000256" key="2">
    <source>
        <dbReference type="ARBA" id="ARBA00022801"/>
    </source>
</evidence>
<dbReference type="OrthoDB" id="9798687at2"/>
<evidence type="ECO:0000256" key="1">
    <source>
        <dbReference type="ARBA" id="ARBA00010833"/>
    </source>
</evidence>
<feature type="domain" description="Mannosylglycerate hydrolase MGH1-like glycoside hydrolase" evidence="4">
    <location>
        <begin position="251"/>
        <end position="555"/>
    </location>
</feature>
<comment type="similarity">
    <text evidence="1">Belongs to the glycosyl hydrolase 63 family.</text>
</comment>
<dbReference type="InterPro" id="IPR008928">
    <property type="entry name" value="6-hairpin_glycosidase_sf"/>
</dbReference>
<evidence type="ECO:0000256" key="3">
    <source>
        <dbReference type="ARBA" id="ARBA00023295"/>
    </source>
</evidence>
<evidence type="ECO:0000259" key="4">
    <source>
        <dbReference type="Pfam" id="PF22422"/>
    </source>
</evidence>
<dbReference type="Proteomes" id="UP000095350">
    <property type="component" value="Unassembled WGS sequence"/>
</dbReference>
<keyword evidence="2" id="KW-0378">Hydrolase</keyword>
<accession>A0A173SBR5</accession>
<dbReference type="PaxDb" id="166486-ERS852572_00875"/>
<dbReference type="GO" id="GO:0004573">
    <property type="term" value="F:Glc3Man9GlcNAc2 oligosaccharide glucosidase activity"/>
    <property type="evidence" value="ECO:0007669"/>
    <property type="project" value="InterPro"/>
</dbReference>
<dbReference type="STRING" id="166486.ERS852572_00875"/>